<dbReference type="InterPro" id="IPR051259">
    <property type="entry name" value="rRNA_Methyltransferase"/>
</dbReference>
<dbReference type="InterPro" id="IPR029026">
    <property type="entry name" value="tRNA_m1G_MTases_N"/>
</dbReference>
<evidence type="ECO:0000313" key="4">
    <source>
        <dbReference type="EMBL" id="MBB6253553.1"/>
    </source>
</evidence>
<dbReference type="SUPFAM" id="SSF75217">
    <property type="entry name" value="alpha/beta knot"/>
    <property type="match status" value="1"/>
</dbReference>
<feature type="domain" description="tRNA/rRNA methyltransferase SpoU type" evidence="3">
    <location>
        <begin position="19"/>
        <end position="151"/>
    </location>
</feature>
<evidence type="ECO:0000256" key="1">
    <source>
        <dbReference type="ARBA" id="ARBA00022603"/>
    </source>
</evidence>
<dbReference type="AlphaFoldDB" id="A0A7X0B0L3"/>
<dbReference type="Proteomes" id="UP000539175">
    <property type="component" value="Unassembled WGS sequence"/>
</dbReference>
<keyword evidence="1 4" id="KW-0489">Methyltransferase</keyword>
<dbReference type="PANTHER" id="PTHR43191">
    <property type="entry name" value="RRNA METHYLTRANSFERASE 3"/>
    <property type="match status" value="1"/>
</dbReference>
<dbReference type="PANTHER" id="PTHR43191:SF2">
    <property type="entry name" value="RRNA METHYLTRANSFERASE 3, MITOCHONDRIAL"/>
    <property type="match status" value="1"/>
</dbReference>
<comment type="caution">
    <text evidence="4">The sequence shown here is derived from an EMBL/GenBank/DDBJ whole genome shotgun (WGS) entry which is preliminary data.</text>
</comment>
<reference evidence="4 5" key="1">
    <citation type="submission" date="2020-08" db="EMBL/GenBank/DDBJ databases">
        <title>Genomic Encyclopedia of Type Strains, Phase IV (KMG-IV): sequencing the most valuable type-strain genomes for metagenomic binning, comparative biology and taxonomic classification.</title>
        <authorList>
            <person name="Goeker M."/>
        </authorList>
    </citation>
    <scope>NUCLEOTIDE SEQUENCE [LARGE SCALE GENOMIC DNA]</scope>
    <source>
        <strain evidence="4 5">DSM 22198</strain>
    </source>
</reference>
<evidence type="ECO:0000259" key="3">
    <source>
        <dbReference type="Pfam" id="PF00588"/>
    </source>
</evidence>
<dbReference type="GO" id="GO:0003723">
    <property type="term" value="F:RNA binding"/>
    <property type="evidence" value="ECO:0007669"/>
    <property type="project" value="InterPro"/>
</dbReference>
<keyword evidence="5" id="KW-1185">Reference proteome</keyword>
<name>A0A7X0B0L3_9PROT</name>
<dbReference type="RefSeq" id="WP_343066972.1">
    <property type="nucleotide sequence ID" value="NZ_JACIIZ010000012.1"/>
</dbReference>
<dbReference type="Pfam" id="PF00588">
    <property type="entry name" value="SpoU_methylase"/>
    <property type="match status" value="1"/>
</dbReference>
<accession>A0A7X0B0L3</accession>
<dbReference type="GO" id="GO:0008173">
    <property type="term" value="F:RNA methyltransferase activity"/>
    <property type="evidence" value="ECO:0007669"/>
    <property type="project" value="InterPro"/>
</dbReference>
<evidence type="ECO:0000313" key="5">
    <source>
        <dbReference type="Proteomes" id="UP000539175"/>
    </source>
</evidence>
<dbReference type="InterPro" id="IPR001537">
    <property type="entry name" value="SpoU_MeTrfase"/>
</dbReference>
<organism evidence="4 5">
    <name type="scientific">Nitrospirillum iridis</name>
    <dbReference type="NCBI Taxonomy" id="765888"/>
    <lineage>
        <taxon>Bacteria</taxon>
        <taxon>Pseudomonadati</taxon>
        <taxon>Pseudomonadota</taxon>
        <taxon>Alphaproteobacteria</taxon>
        <taxon>Rhodospirillales</taxon>
        <taxon>Azospirillaceae</taxon>
        <taxon>Nitrospirillum</taxon>
    </lineage>
</organism>
<dbReference type="InterPro" id="IPR029028">
    <property type="entry name" value="Alpha/beta_knot_MTases"/>
</dbReference>
<dbReference type="GO" id="GO:0006396">
    <property type="term" value="P:RNA processing"/>
    <property type="evidence" value="ECO:0007669"/>
    <property type="project" value="InterPro"/>
</dbReference>
<proteinExistence type="predicted"/>
<keyword evidence="2" id="KW-0808">Transferase</keyword>
<evidence type="ECO:0000256" key="2">
    <source>
        <dbReference type="ARBA" id="ARBA00022679"/>
    </source>
</evidence>
<gene>
    <name evidence="4" type="ORF">FHS74_004122</name>
</gene>
<dbReference type="GO" id="GO:0032259">
    <property type="term" value="P:methylation"/>
    <property type="evidence" value="ECO:0007669"/>
    <property type="project" value="UniProtKB-KW"/>
</dbReference>
<protein>
    <submittedName>
        <fullName evidence="4">tRNA G18 (Ribose-2'-O)-methylase SpoU</fullName>
    </submittedName>
</protein>
<dbReference type="EMBL" id="JACIIZ010000012">
    <property type="protein sequence ID" value="MBB6253553.1"/>
    <property type="molecule type" value="Genomic_DNA"/>
</dbReference>
<dbReference type="Gene3D" id="3.40.1280.10">
    <property type="match status" value="1"/>
</dbReference>
<sequence length="200" mass="21497">MPKGLALCKVRDMRGYFALGAEGISKSGNIGTIMRSGHAFGASFVFTVNAALDLEEVNRVDTSGGQDHVPLYTYPSVSAMALPEGCTLVGVELTDDAVDLPSFRHPLRAAYVLGPERGSLSPAMQARCEHIIKIPIKFCVNVAVAAAIVMYDRMISLGRFAERPVRAGGPIAPAPAHVHGRQKVRNVDSKRMRPLLGGWE</sequence>